<accession>A0A1R3H2V5</accession>
<dbReference type="OrthoDB" id="10526747at2759"/>
<dbReference type="EMBL" id="AWWV01012776">
    <property type="protein sequence ID" value="OMO64576.1"/>
    <property type="molecule type" value="Genomic_DNA"/>
</dbReference>
<proteinExistence type="predicted"/>
<sequence length="66" mass="7863">MEKSMPSTSLFAKEEAYARHMMKRILQSELMKQITMDHILLLQDIEKLHEEAKEDRSRMIKNEKAT</sequence>
<evidence type="ECO:0000313" key="1">
    <source>
        <dbReference type="EMBL" id="OMO64576.1"/>
    </source>
</evidence>
<protein>
    <submittedName>
        <fullName evidence="1">Tripartite motif-containing protein 35</fullName>
    </submittedName>
</protein>
<dbReference type="Gramene" id="OMO64576">
    <property type="protein sequence ID" value="OMO64576"/>
    <property type="gene ID" value="CCACVL1_21667"/>
</dbReference>
<gene>
    <name evidence="1" type="ORF">CCACVL1_21667</name>
</gene>
<reference evidence="1 2" key="1">
    <citation type="submission" date="2013-09" db="EMBL/GenBank/DDBJ databases">
        <title>Corchorus capsularis genome sequencing.</title>
        <authorList>
            <person name="Alam M."/>
            <person name="Haque M.S."/>
            <person name="Islam M.S."/>
            <person name="Emdad E.M."/>
            <person name="Islam M.M."/>
            <person name="Ahmed B."/>
            <person name="Halim A."/>
            <person name="Hossen Q.M.M."/>
            <person name="Hossain M.Z."/>
            <person name="Ahmed R."/>
            <person name="Khan M.M."/>
            <person name="Islam R."/>
            <person name="Rashid M.M."/>
            <person name="Khan S.A."/>
            <person name="Rahman M.S."/>
            <person name="Alam M."/>
        </authorList>
    </citation>
    <scope>NUCLEOTIDE SEQUENCE [LARGE SCALE GENOMIC DNA]</scope>
    <source>
        <strain evidence="2">cv. CVL-1</strain>
        <tissue evidence="1">Whole seedling</tissue>
    </source>
</reference>
<keyword evidence="2" id="KW-1185">Reference proteome</keyword>
<comment type="caution">
    <text evidence="1">The sequence shown here is derived from an EMBL/GenBank/DDBJ whole genome shotgun (WGS) entry which is preliminary data.</text>
</comment>
<evidence type="ECO:0000313" key="2">
    <source>
        <dbReference type="Proteomes" id="UP000188268"/>
    </source>
</evidence>
<dbReference type="Proteomes" id="UP000188268">
    <property type="component" value="Unassembled WGS sequence"/>
</dbReference>
<name>A0A1R3H2V5_COCAP</name>
<organism evidence="1 2">
    <name type="scientific">Corchorus capsularis</name>
    <name type="common">Jute</name>
    <dbReference type="NCBI Taxonomy" id="210143"/>
    <lineage>
        <taxon>Eukaryota</taxon>
        <taxon>Viridiplantae</taxon>
        <taxon>Streptophyta</taxon>
        <taxon>Embryophyta</taxon>
        <taxon>Tracheophyta</taxon>
        <taxon>Spermatophyta</taxon>
        <taxon>Magnoliopsida</taxon>
        <taxon>eudicotyledons</taxon>
        <taxon>Gunneridae</taxon>
        <taxon>Pentapetalae</taxon>
        <taxon>rosids</taxon>
        <taxon>malvids</taxon>
        <taxon>Malvales</taxon>
        <taxon>Malvaceae</taxon>
        <taxon>Grewioideae</taxon>
        <taxon>Apeibeae</taxon>
        <taxon>Corchorus</taxon>
    </lineage>
</organism>
<dbReference type="AlphaFoldDB" id="A0A1R3H2V5"/>